<comment type="cofactor">
    <cofactor evidence="6">
        <name>[2Fe-2S] cluster</name>
        <dbReference type="ChEBI" id="CHEBI:190135"/>
    </cofactor>
</comment>
<dbReference type="GO" id="GO:0051537">
    <property type="term" value="F:2 iron, 2 sulfur cluster binding"/>
    <property type="evidence" value="ECO:0007669"/>
    <property type="project" value="UniProtKB-KW"/>
</dbReference>
<dbReference type="Gene3D" id="1.10.10.1590">
    <property type="entry name" value="NADH-quinone oxidoreductase subunit E"/>
    <property type="match status" value="1"/>
</dbReference>
<dbReference type="Proteomes" id="UP000541136">
    <property type="component" value="Unassembled WGS sequence"/>
</dbReference>
<evidence type="ECO:0000256" key="1">
    <source>
        <dbReference type="ARBA" id="ARBA00010643"/>
    </source>
</evidence>
<dbReference type="AlphaFoldDB" id="A0A7W9TJW0"/>
<evidence type="ECO:0000313" key="8">
    <source>
        <dbReference type="EMBL" id="MBB6082045.1"/>
    </source>
</evidence>
<dbReference type="EMBL" id="JACHIB010000001">
    <property type="protein sequence ID" value="MBB6082045.1"/>
    <property type="molecule type" value="Genomic_DNA"/>
</dbReference>
<sequence>MDTIRSDADAAPHDAHPLVRDILARHAGRPGALLPILHDVQDALGWIPEPAVPQIAAALQRSRAEVHGVISFYGHFRTTPPARTQLEVCRAESCQACGGNALYEHARARVAAGDPGEVSLAPVYCLGLCAQSPAVMIDGRPHARVTPEKLDALLAAAREA</sequence>
<comment type="caution">
    <text evidence="8">The sequence shown here is derived from an EMBL/GenBank/DDBJ whole genome shotgun (WGS) entry which is preliminary data.</text>
</comment>
<feature type="binding site" evidence="7">
    <location>
        <position position="125"/>
    </location>
    <ligand>
        <name>[2Fe-2S] cluster</name>
        <dbReference type="ChEBI" id="CHEBI:190135"/>
    </ligand>
</feature>
<keyword evidence="5 7" id="KW-0411">Iron-sulfur</keyword>
<keyword evidence="3 7" id="KW-0479">Metal-binding</keyword>
<dbReference type="Gene3D" id="3.40.30.10">
    <property type="entry name" value="Glutaredoxin"/>
    <property type="match status" value="1"/>
</dbReference>
<protein>
    <submittedName>
        <fullName evidence="8">Formate dehydrogenase subunit gamma</fullName>
    </submittedName>
</protein>
<dbReference type="InterPro" id="IPR002023">
    <property type="entry name" value="NuoE-like"/>
</dbReference>
<dbReference type="PANTHER" id="PTHR10371">
    <property type="entry name" value="NADH DEHYDROGENASE UBIQUINONE FLAVOPROTEIN 2, MITOCHONDRIAL"/>
    <property type="match status" value="1"/>
</dbReference>
<dbReference type="GO" id="GO:0046872">
    <property type="term" value="F:metal ion binding"/>
    <property type="evidence" value="ECO:0007669"/>
    <property type="project" value="UniProtKB-KW"/>
</dbReference>
<accession>A0A7W9TJW0</accession>
<evidence type="ECO:0000313" key="9">
    <source>
        <dbReference type="Proteomes" id="UP000541136"/>
    </source>
</evidence>
<feature type="binding site" evidence="7">
    <location>
        <position position="94"/>
    </location>
    <ligand>
        <name>[2Fe-2S] cluster</name>
        <dbReference type="ChEBI" id="CHEBI:190135"/>
    </ligand>
</feature>
<dbReference type="PIRSF" id="PIRSF000216">
    <property type="entry name" value="NADH_DH_24kDa"/>
    <property type="match status" value="1"/>
</dbReference>
<evidence type="ECO:0000256" key="6">
    <source>
        <dbReference type="ARBA" id="ARBA00034078"/>
    </source>
</evidence>
<dbReference type="Pfam" id="PF01257">
    <property type="entry name" value="2Fe-2S_thioredx"/>
    <property type="match status" value="1"/>
</dbReference>
<feature type="binding site" evidence="7">
    <location>
        <position position="129"/>
    </location>
    <ligand>
        <name>[2Fe-2S] cluster</name>
        <dbReference type="ChEBI" id="CHEBI:190135"/>
    </ligand>
</feature>
<proteinExistence type="inferred from homology"/>
<evidence type="ECO:0000256" key="3">
    <source>
        <dbReference type="ARBA" id="ARBA00022723"/>
    </source>
</evidence>
<name>A0A7W9TJW0_CASDE</name>
<dbReference type="RefSeq" id="WP_043679810.1">
    <property type="nucleotide sequence ID" value="NZ_JACHIB010000001.1"/>
</dbReference>
<dbReference type="GO" id="GO:0003954">
    <property type="term" value="F:NADH dehydrogenase activity"/>
    <property type="evidence" value="ECO:0007669"/>
    <property type="project" value="TreeGrafter"/>
</dbReference>
<evidence type="ECO:0000256" key="5">
    <source>
        <dbReference type="ARBA" id="ARBA00023014"/>
    </source>
</evidence>
<dbReference type="CDD" id="cd03081">
    <property type="entry name" value="TRX_Fd_NuoE_FDH_gamma"/>
    <property type="match status" value="1"/>
</dbReference>
<dbReference type="InterPro" id="IPR036249">
    <property type="entry name" value="Thioredoxin-like_sf"/>
</dbReference>
<dbReference type="SUPFAM" id="SSF52833">
    <property type="entry name" value="Thioredoxin-like"/>
    <property type="match status" value="1"/>
</dbReference>
<keyword evidence="4 7" id="KW-0408">Iron</keyword>
<comment type="similarity">
    <text evidence="1">Belongs to the complex I 24 kDa subunit family.</text>
</comment>
<reference evidence="8 9" key="1">
    <citation type="submission" date="2020-08" db="EMBL/GenBank/DDBJ databases">
        <title>Genomic Encyclopedia of Type Strains, Phase IV (KMG-IV): sequencing the most valuable type-strain genomes for metagenomic binning, comparative biology and taxonomic classification.</title>
        <authorList>
            <person name="Goeker M."/>
        </authorList>
    </citation>
    <scope>NUCLEOTIDE SEQUENCE [LARGE SCALE GENOMIC DNA]</scope>
    <source>
        <strain evidence="8 9">DSM 12141</strain>
    </source>
</reference>
<dbReference type="PANTHER" id="PTHR10371:SF3">
    <property type="entry name" value="NADH DEHYDROGENASE [UBIQUINONE] FLAVOPROTEIN 2, MITOCHONDRIAL"/>
    <property type="match status" value="1"/>
</dbReference>
<evidence type="ECO:0000256" key="7">
    <source>
        <dbReference type="PIRSR" id="PIRSR000216-1"/>
    </source>
</evidence>
<gene>
    <name evidence="8" type="ORF">HNR28_000063</name>
</gene>
<feature type="binding site" evidence="7">
    <location>
        <position position="89"/>
    </location>
    <ligand>
        <name>[2Fe-2S] cluster</name>
        <dbReference type="ChEBI" id="CHEBI:190135"/>
    </ligand>
</feature>
<organism evidence="8 9">
    <name type="scientific">Castellaniella defragrans</name>
    <name type="common">Alcaligenes defragrans</name>
    <dbReference type="NCBI Taxonomy" id="75697"/>
    <lineage>
        <taxon>Bacteria</taxon>
        <taxon>Pseudomonadati</taxon>
        <taxon>Pseudomonadota</taxon>
        <taxon>Betaproteobacteria</taxon>
        <taxon>Burkholderiales</taxon>
        <taxon>Alcaligenaceae</taxon>
        <taxon>Castellaniella</taxon>
    </lineage>
</organism>
<evidence type="ECO:0000256" key="4">
    <source>
        <dbReference type="ARBA" id="ARBA00023004"/>
    </source>
</evidence>
<evidence type="ECO:0000256" key="2">
    <source>
        <dbReference type="ARBA" id="ARBA00022714"/>
    </source>
</evidence>
<dbReference type="InterPro" id="IPR041921">
    <property type="entry name" value="NuoE_N"/>
</dbReference>
<keyword evidence="2 7" id="KW-0001">2Fe-2S</keyword>
<comment type="cofactor">
    <cofactor evidence="7">
        <name>[2Fe-2S] cluster</name>
        <dbReference type="ChEBI" id="CHEBI:190135"/>
    </cofactor>
    <text evidence="7">Binds 1 [2Fe-2S] cluster.</text>
</comment>